<protein>
    <recommendedName>
        <fullName evidence="2">Integrase catalytic domain-containing protein</fullName>
    </recommendedName>
</protein>
<feature type="domain" description="Integrase catalytic" evidence="2">
    <location>
        <begin position="144"/>
        <end position="323"/>
    </location>
</feature>
<dbReference type="PANTHER" id="PTHR35004">
    <property type="entry name" value="TRANSPOSASE RV3428C-RELATED"/>
    <property type="match status" value="1"/>
</dbReference>
<dbReference type="Pfam" id="PF00665">
    <property type="entry name" value="rve"/>
    <property type="match status" value="1"/>
</dbReference>
<dbReference type="SUPFAM" id="SSF53098">
    <property type="entry name" value="Ribonuclease H-like"/>
    <property type="match status" value="1"/>
</dbReference>
<dbReference type="GO" id="GO:0015074">
    <property type="term" value="P:DNA integration"/>
    <property type="evidence" value="ECO:0007669"/>
    <property type="project" value="InterPro"/>
</dbReference>
<accession>A0A4P2QB07</accession>
<dbReference type="PROSITE" id="PS50994">
    <property type="entry name" value="INTEGRASE"/>
    <property type="match status" value="1"/>
</dbReference>
<dbReference type="PANTHER" id="PTHR35004:SF8">
    <property type="entry name" value="TRANSPOSASE RV3428C-RELATED"/>
    <property type="match status" value="1"/>
</dbReference>
<evidence type="ECO:0000256" key="1">
    <source>
        <dbReference type="SAM" id="MobiDB-lite"/>
    </source>
</evidence>
<proteinExistence type="predicted"/>
<organism evidence="3 4">
    <name type="scientific">Sorangium cellulosum</name>
    <name type="common">Polyangium cellulosum</name>
    <dbReference type="NCBI Taxonomy" id="56"/>
    <lineage>
        <taxon>Bacteria</taxon>
        <taxon>Pseudomonadati</taxon>
        <taxon>Myxococcota</taxon>
        <taxon>Polyangia</taxon>
        <taxon>Polyangiales</taxon>
        <taxon>Polyangiaceae</taxon>
        <taxon>Sorangium</taxon>
    </lineage>
</organism>
<dbReference type="InterPro" id="IPR036397">
    <property type="entry name" value="RNaseH_sf"/>
</dbReference>
<gene>
    <name evidence="3" type="ORF">SOCEGT47_074440</name>
</gene>
<dbReference type="AlphaFoldDB" id="A0A4P2QB07"/>
<feature type="region of interest" description="Disordered" evidence="1">
    <location>
        <begin position="349"/>
        <end position="374"/>
    </location>
</feature>
<sequence>MTARRIEIHKLQKLVRLHREGERVRVVARLLGMGPNTERRYRAVLSQAGLLEGSADEMPSIEELKAAVKRYMPPKKAPQQQSTVEPWRVYIEARVGEGLKPGAIYHGLRAREPEFNGSRAAIKRMVATLLRERGLRPQDVAATAAAEPGRVAQVDFGYAGRLWDPEVRRQRRAWVFAMLLGYSSHLFAQVVFDESGETWLRLHEEAFRAFGGVPATILPDNLNTAVVREAFGVGEDSGLSRSYRELANHYGFTVDPTPPRALQWKGRIEAGLRYVRRSGLVGREGQDPGGVRAALGRWIAESAGARQHGDAARRPQEVFEAEEKERLRPLPPGACTSCCHDSMDVQSNPQGHGAAAGGLEHTERGVMDEIRVPS</sequence>
<dbReference type="Proteomes" id="UP000295781">
    <property type="component" value="Chromosome"/>
</dbReference>
<name>A0A4P2QB07_SORCE</name>
<evidence type="ECO:0000313" key="4">
    <source>
        <dbReference type="Proteomes" id="UP000295781"/>
    </source>
</evidence>
<dbReference type="Gene3D" id="3.30.420.10">
    <property type="entry name" value="Ribonuclease H-like superfamily/Ribonuclease H"/>
    <property type="match status" value="1"/>
</dbReference>
<dbReference type="InterPro" id="IPR001584">
    <property type="entry name" value="Integrase_cat-core"/>
</dbReference>
<feature type="compositionally biased region" description="Basic and acidic residues" evidence="1">
    <location>
        <begin position="360"/>
        <end position="374"/>
    </location>
</feature>
<evidence type="ECO:0000313" key="3">
    <source>
        <dbReference type="EMBL" id="AUX26874.1"/>
    </source>
</evidence>
<reference evidence="3 4" key="1">
    <citation type="submission" date="2015-09" db="EMBL/GenBank/DDBJ databases">
        <title>Sorangium comparison.</title>
        <authorList>
            <person name="Zaburannyi N."/>
            <person name="Bunk B."/>
            <person name="Overmann J."/>
            <person name="Mueller R."/>
        </authorList>
    </citation>
    <scope>NUCLEOTIDE SEQUENCE [LARGE SCALE GENOMIC DNA]</scope>
    <source>
        <strain evidence="3 4">So ceGT47</strain>
    </source>
</reference>
<dbReference type="InterPro" id="IPR012337">
    <property type="entry name" value="RNaseH-like_sf"/>
</dbReference>
<dbReference type="RefSeq" id="WP_242515561.1">
    <property type="nucleotide sequence ID" value="NZ_CP012670.1"/>
</dbReference>
<evidence type="ECO:0000259" key="2">
    <source>
        <dbReference type="PROSITE" id="PS50994"/>
    </source>
</evidence>
<dbReference type="NCBIfam" id="NF033546">
    <property type="entry name" value="transpos_IS21"/>
    <property type="match status" value="1"/>
</dbReference>
<dbReference type="GO" id="GO:0003676">
    <property type="term" value="F:nucleic acid binding"/>
    <property type="evidence" value="ECO:0007669"/>
    <property type="project" value="InterPro"/>
</dbReference>
<dbReference type="EMBL" id="CP012670">
    <property type="protein sequence ID" value="AUX26874.1"/>
    <property type="molecule type" value="Genomic_DNA"/>
</dbReference>